<organism evidence="8 9">
    <name type="scientific">Effrenium voratum</name>
    <dbReference type="NCBI Taxonomy" id="2562239"/>
    <lineage>
        <taxon>Eukaryota</taxon>
        <taxon>Sar</taxon>
        <taxon>Alveolata</taxon>
        <taxon>Dinophyceae</taxon>
        <taxon>Suessiales</taxon>
        <taxon>Symbiodiniaceae</taxon>
        <taxon>Effrenium</taxon>
    </lineage>
</organism>
<keyword evidence="5" id="KW-0560">Oxidoreductase</keyword>
<dbReference type="Proteomes" id="UP001178507">
    <property type="component" value="Unassembled WGS sequence"/>
</dbReference>
<evidence type="ECO:0000259" key="7">
    <source>
        <dbReference type="Pfam" id="PF02668"/>
    </source>
</evidence>
<evidence type="ECO:0000256" key="1">
    <source>
        <dbReference type="ARBA" id="ARBA00001954"/>
    </source>
</evidence>
<dbReference type="InterPro" id="IPR042098">
    <property type="entry name" value="TauD-like_sf"/>
</dbReference>
<accession>A0AA36J927</accession>
<evidence type="ECO:0000313" key="8">
    <source>
        <dbReference type="EMBL" id="CAJ1401354.1"/>
    </source>
</evidence>
<evidence type="ECO:0000313" key="9">
    <source>
        <dbReference type="Proteomes" id="UP001178507"/>
    </source>
</evidence>
<evidence type="ECO:0000256" key="4">
    <source>
        <dbReference type="ARBA" id="ARBA00022964"/>
    </source>
</evidence>
<evidence type="ECO:0000256" key="6">
    <source>
        <dbReference type="ARBA" id="ARBA00023004"/>
    </source>
</evidence>
<comment type="cofactor">
    <cofactor evidence="1">
        <name>Fe(2+)</name>
        <dbReference type="ChEBI" id="CHEBI:29033"/>
    </cofactor>
</comment>
<keyword evidence="9" id="KW-1185">Reference proteome</keyword>
<dbReference type="AlphaFoldDB" id="A0AA36J927"/>
<dbReference type="SUPFAM" id="SSF51197">
    <property type="entry name" value="Clavaminate synthase-like"/>
    <property type="match status" value="1"/>
</dbReference>
<gene>
    <name evidence="8" type="ORF">EVOR1521_LOCUS24522</name>
</gene>
<keyword evidence="3" id="KW-0479">Metal-binding</keyword>
<sequence length="328" mass="37231">MERSRSPVRRFNMVPLHPFVGARVEGINVSKVSQQDIADVWAPALEKYGLLLFSNQDISPKEFFNFMKCFPDVDLDELSVNPFAQGDPACLPELPTVRAIGTPDSDPSLHRGATPEENRIGKEWHTDGCGITGLLAAQVPLLAPKRTTLWASGYRAWELLDEEMKQKAMDLQAHFGPGRTMEASLAEIYRRGGRTNANGLKLLREVERSRLSEEELRRREHPTNLRRYLQYDGCVVKRHPSSYRATLWSTPIFLESCSGMSWEQGQDLMEQILLPGTSGDAVYVHEWSLGDFVLWDNRSTLHSTTEVVDAPQLMYQAFLRTKMPMRPL</sequence>
<dbReference type="EMBL" id="CAUJNA010003411">
    <property type="protein sequence ID" value="CAJ1401354.1"/>
    <property type="molecule type" value="Genomic_DNA"/>
</dbReference>
<evidence type="ECO:0000256" key="2">
    <source>
        <dbReference type="ARBA" id="ARBA00005896"/>
    </source>
</evidence>
<feature type="domain" description="TauD/TfdA-like" evidence="7">
    <location>
        <begin position="15"/>
        <end position="313"/>
    </location>
</feature>
<name>A0AA36J927_9DINO</name>
<dbReference type="Gene3D" id="3.60.130.10">
    <property type="entry name" value="Clavaminate synthase-like"/>
    <property type="match status" value="1"/>
</dbReference>
<comment type="similarity">
    <text evidence="2">Belongs to the TfdA dioxygenase family.</text>
</comment>
<dbReference type="GO" id="GO:0051213">
    <property type="term" value="F:dioxygenase activity"/>
    <property type="evidence" value="ECO:0007669"/>
    <property type="project" value="UniProtKB-KW"/>
</dbReference>
<proteinExistence type="inferred from homology"/>
<comment type="caution">
    <text evidence="8">The sequence shown here is derived from an EMBL/GenBank/DDBJ whole genome shotgun (WGS) entry which is preliminary data.</text>
</comment>
<dbReference type="InterPro" id="IPR051178">
    <property type="entry name" value="TfdA_dioxygenase"/>
</dbReference>
<evidence type="ECO:0000256" key="3">
    <source>
        <dbReference type="ARBA" id="ARBA00022723"/>
    </source>
</evidence>
<dbReference type="PANTHER" id="PTHR43779">
    <property type="entry name" value="DIOXYGENASE RV0097-RELATED"/>
    <property type="match status" value="1"/>
</dbReference>
<dbReference type="Pfam" id="PF02668">
    <property type="entry name" value="TauD"/>
    <property type="match status" value="1"/>
</dbReference>
<dbReference type="GO" id="GO:0046872">
    <property type="term" value="F:metal ion binding"/>
    <property type="evidence" value="ECO:0007669"/>
    <property type="project" value="UniProtKB-KW"/>
</dbReference>
<evidence type="ECO:0000256" key="5">
    <source>
        <dbReference type="ARBA" id="ARBA00023002"/>
    </source>
</evidence>
<protein>
    <recommendedName>
        <fullName evidence="7">TauD/TfdA-like domain-containing protein</fullName>
    </recommendedName>
</protein>
<dbReference type="PANTHER" id="PTHR43779:SF2">
    <property type="entry name" value="ALPHA-KETOGLUTARATE-DEPENDENT XANTHINE DIOXYGENASE XAN1"/>
    <property type="match status" value="1"/>
</dbReference>
<dbReference type="InterPro" id="IPR003819">
    <property type="entry name" value="TauD/TfdA-like"/>
</dbReference>
<keyword evidence="4" id="KW-0223">Dioxygenase</keyword>
<reference evidence="8" key="1">
    <citation type="submission" date="2023-08" db="EMBL/GenBank/DDBJ databases">
        <authorList>
            <person name="Chen Y."/>
            <person name="Shah S."/>
            <person name="Dougan E. K."/>
            <person name="Thang M."/>
            <person name="Chan C."/>
        </authorList>
    </citation>
    <scope>NUCLEOTIDE SEQUENCE</scope>
</reference>
<keyword evidence="6" id="KW-0408">Iron</keyword>